<name>A0A2Z6R4L2_9GLOM</name>
<gene>
    <name evidence="3" type="ORF">RCL2_002391000</name>
    <name evidence="2" type="ORF">RclHR1_20820002</name>
</gene>
<reference evidence="2 4" key="1">
    <citation type="submission" date="2017-11" db="EMBL/GenBank/DDBJ databases">
        <title>The genome of Rhizophagus clarus HR1 reveals common genetic basis of auxotrophy among arbuscular mycorrhizal fungi.</title>
        <authorList>
            <person name="Kobayashi Y."/>
        </authorList>
    </citation>
    <scope>NUCLEOTIDE SEQUENCE [LARGE SCALE GENOMIC DNA]</scope>
    <source>
        <strain evidence="2 4">HR1</strain>
    </source>
</reference>
<dbReference type="AlphaFoldDB" id="A0A2Z6R4L2"/>
<feature type="compositionally biased region" description="Basic and acidic residues" evidence="1">
    <location>
        <begin position="1"/>
        <end position="22"/>
    </location>
</feature>
<reference evidence="3" key="2">
    <citation type="submission" date="2019-10" db="EMBL/GenBank/DDBJ databases">
        <title>Conservation and host-specific expression of non-tandemly repeated heterogenous ribosome RNA gene in arbuscular mycorrhizal fungi.</title>
        <authorList>
            <person name="Maeda T."/>
            <person name="Kobayashi Y."/>
            <person name="Nakagawa T."/>
            <person name="Ezawa T."/>
            <person name="Yamaguchi K."/>
            <person name="Bino T."/>
            <person name="Nishimoto Y."/>
            <person name="Shigenobu S."/>
            <person name="Kawaguchi M."/>
        </authorList>
    </citation>
    <scope>NUCLEOTIDE SEQUENCE</scope>
    <source>
        <strain evidence="3">HR1</strain>
    </source>
</reference>
<organism evidence="2 4">
    <name type="scientific">Rhizophagus clarus</name>
    <dbReference type="NCBI Taxonomy" id="94130"/>
    <lineage>
        <taxon>Eukaryota</taxon>
        <taxon>Fungi</taxon>
        <taxon>Fungi incertae sedis</taxon>
        <taxon>Mucoromycota</taxon>
        <taxon>Glomeromycotina</taxon>
        <taxon>Glomeromycetes</taxon>
        <taxon>Glomerales</taxon>
        <taxon>Glomeraceae</taxon>
        <taxon>Rhizophagus</taxon>
    </lineage>
</organism>
<evidence type="ECO:0000313" key="2">
    <source>
        <dbReference type="EMBL" id="GBB92919.1"/>
    </source>
</evidence>
<dbReference type="EMBL" id="BLAL01000257">
    <property type="protein sequence ID" value="GES97320.1"/>
    <property type="molecule type" value="Genomic_DNA"/>
</dbReference>
<sequence>MRENQPKDFADENDKDPEKFDLGPDDSLPKPSKYDPSIDYYDLVWKAYYEKHKGEPFAESAKRLIEL</sequence>
<accession>A0A2Z6R4L2</accession>
<comment type="caution">
    <text evidence="2">The sequence shown here is derived from an EMBL/GenBank/DDBJ whole genome shotgun (WGS) entry which is preliminary data.</text>
</comment>
<feature type="region of interest" description="Disordered" evidence="1">
    <location>
        <begin position="1"/>
        <end position="36"/>
    </location>
</feature>
<dbReference type="Proteomes" id="UP000615446">
    <property type="component" value="Unassembled WGS sequence"/>
</dbReference>
<dbReference type="Proteomes" id="UP000247702">
    <property type="component" value="Unassembled WGS sequence"/>
</dbReference>
<proteinExistence type="predicted"/>
<evidence type="ECO:0000256" key="1">
    <source>
        <dbReference type="SAM" id="MobiDB-lite"/>
    </source>
</evidence>
<dbReference type="EMBL" id="BEXD01001205">
    <property type="protein sequence ID" value="GBB92919.1"/>
    <property type="molecule type" value="Genomic_DNA"/>
</dbReference>
<keyword evidence="4" id="KW-1185">Reference proteome</keyword>
<evidence type="ECO:0000313" key="4">
    <source>
        <dbReference type="Proteomes" id="UP000247702"/>
    </source>
</evidence>
<dbReference type="OrthoDB" id="2397255at2759"/>
<evidence type="ECO:0000313" key="3">
    <source>
        <dbReference type="EMBL" id="GES97320.1"/>
    </source>
</evidence>
<protein>
    <submittedName>
        <fullName evidence="2">Uncharacterized protein</fullName>
    </submittedName>
</protein>